<dbReference type="InterPro" id="IPR022193">
    <property type="entry name" value="DUF3718"/>
</dbReference>
<feature type="signal peptide" evidence="1">
    <location>
        <begin position="1"/>
        <end position="21"/>
    </location>
</feature>
<sequence length="118" mass="12537">MNTLTVLTSAVILLTAATSSANEFVAADTSVATQLCMAVASNHKLTLRKEIREHNISRPVLANRLACNDMPISTFASRYNLENSANFLNINTATSTHIKDLSVSISDSAAPITVSGSK</sequence>
<dbReference type="OrthoDB" id="6314972at2"/>
<evidence type="ECO:0008006" key="6">
    <source>
        <dbReference type="Google" id="ProtNLM"/>
    </source>
</evidence>
<reference evidence="3" key="3">
    <citation type="submission" date="2019-09" db="EMBL/GenBank/DDBJ databases">
        <title>Co-occurence of chitin degradation, pigmentation and bioactivity in marine Pseudoalteromonas.</title>
        <authorList>
            <person name="Sonnenschein E.C."/>
            <person name="Bech P.K."/>
        </authorList>
    </citation>
    <scope>NUCLEOTIDE SEQUENCE</scope>
    <source>
        <strain evidence="3">S2231</strain>
        <strain evidence="2 4">S2233</strain>
    </source>
</reference>
<dbReference type="AlphaFoldDB" id="A0A5S3XKH4"/>
<evidence type="ECO:0000256" key="1">
    <source>
        <dbReference type="SAM" id="SignalP"/>
    </source>
</evidence>
<protein>
    <recommendedName>
        <fullName evidence="6">DUF3718 domain-containing protein</fullName>
    </recommendedName>
</protein>
<dbReference type="Proteomes" id="UP000305730">
    <property type="component" value="Unassembled WGS sequence"/>
</dbReference>
<organism evidence="3 5">
    <name type="scientific">Pseudoalteromonas citrea</name>
    <dbReference type="NCBI Taxonomy" id="43655"/>
    <lineage>
        <taxon>Bacteria</taxon>
        <taxon>Pseudomonadati</taxon>
        <taxon>Pseudomonadota</taxon>
        <taxon>Gammaproteobacteria</taxon>
        <taxon>Alteromonadales</taxon>
        <taxon>Pseudoalteromonadaceae</taxon>
        <taxon>Pseudoalteromonas</taxon>
    </lineage>
</organism>
<proteinExistence type="predicted"/>
<evidence type="ECO:0000313" key="2">
    <source>
        <dbReference type="EMBL" id="TMP41939.1"/>
    </source>
</evidence>
<dbReference type="Proteomes" id="UP000307706">
    <property type="component" value="Unassembled WGS sequence"/>
</dbReference>
<dbReference type="RefSeq" id="WP_119860404.1">
    <property type="nucleotide sequence ID" value="NZ_PNCK01000046.1"/>
</dbReference>
<reference evidence="4 5" key="1">
    <citation type="submission" date="2017-12" db="EMBL/GenBank/DDBJ databases">
        <authorList>
            <person name="Paulsen S."/>
            <person name="Gram L.K."/>
        </authorList>
    </citation>
    <scope>NUCLEOTIDE SEQUENCE [LARGE SCALE GENOMIC DNA]</scope>
    <source>
        <strain evidence="3 5">S2231</strain>
        <strain evidence="2 4">S2233</strain>
    </source>
</reference>
<reference evidence="5" key="2">
    <citation type="submission" date="2019-06" db="EMBL/GenBank/DDBJ databases">
        <title>Co-occurence of chitin degradation, pigmentation and bioactivity in marine Pseudoalteromonas.</title>
        <authorList>
            <person name="Sonnenschein E.C."/>
            <person name="Bech P.K."/>
        </authorList>
    </citation>
    <scope>NUCLEOTIDE SEQUENCE [LARGE SCALE GENOMIC DNA]</scope>
    <source>
        <strain evidence="5">S2231</strain>
    </source>
</reference>
<name>A0A5S3XKH4_9GAMM</name>
<gene>
    <name evidence="3" type="ORF">CWB96_19260</name>
    <name evidence="2" type="ORF">CWB97_13330</name>
</gene>
<feature type="chain" id="PRO_5024315326" description="DUF3718 domain-containing protein" evidence="1">
    <location>
        <begin position="22"/>
        <end position="118"/>
    </location>
</feature>
<keyword evidence="4" id="KW-1185">Reference proteome</keyword>
<comment type="caution">
    <text evidence="3">The sequence shown here is derived from an EMBL/GenBank/DDBJ whole genome shotgun (WGS) entry which is preliminary data.</text>
</comment>
<accession>A0A5S3XKH4</accession>
<evidence type="ECO:0000313" key="5">
    <source>
        <dbReference type="Proteomes" id="UP000307706"/>
    </source>
</evidence>
<dbReference type="Pfam" id="PF12514">
    <property type="entry name" value="DUF3718"/>
    <property type="match status" value="1"/>
</dbReference>
<evidence type="ECO:0000313" key="4">
    <source>
        <dbReference type="Proteomes" id="UP000305730"/>
    </source>
</evidence>
<keyword evidence="1" id="KW-0732">Signal</keyword>
<dbReference type="EMBL" id="PNCK01000046">
    <property type="protein sequence ID" value="TMP41939.1"/>
    <property type="molecule type" value="Genomic_DNA"/>
</dbReference>
<evidence type="ECO:0000313" key="3">
    <source>
        <dbReference type="EMBL" id="TMP54483.1"/>
    </source>
</evidence>
<dbReference type="EMBL" id="PNCL01000124">
    <property type="protein sequence ID" value="TMP54483.1"/>
    <property type="molecule type" value="Genomic_DNA"/>
</dbReference>